<dbReference type="AlphaFoldDB" id="A0A810NAD6"/>
<proteinExistence type="predicted"/>
<evidence type="ECO:0000313" key="3">
    <source>
        <dbReference type="Proteomes" id="UP000680866"/>
    </source>
</evidence>
<dbReference type="EMBL" id="AP023359">
    <property type="protein sequence ID" value="BCJ70187.1"/>
    <property type="molecule type" value="Genomic_DNA"/>
</dbReference>
<name>A0A810NAD6_9ACTN</name>
<dbReference type="KEGG" id="pry:Prubr_72080"/>
<protein>
    <submittedName>
        <fullName evidence="2">Uncharacterized protein</fullName>
    </submittedName>
</protein>
<keyword evidence="3" id="KW-1185">Reference proteome</keyword>
<dbReference type="Proteomes" id="UP000680866">
    <property type="component" value="Chromosome"/>
</dbReference>
<dbReference type="RefSeq" id="WP_212819930.1">
    <property type="nucleotide sequence ID" value="NZ_AP023359.1"/>
</dbReference>
<organism evidence="2 3">
    <name type="scientific">Polymorphospora rubra</name>
    <dbReference type="NCBI Taxonomy" id="338584"/>
    <lineage>
        <taxon>Bacteria</taxon>
        <taxon>Bacillati</taxon>
        <taxon>Actinomycetota</taxon>
        <taxon>Actinomycetes</taxon>
        <taxon>Micromonosporales</taxon>
        <taxon>Micromonosporaceae</taxon>
        <taxon>Polymorphospora</taxon>
    </lineage>
</organism>
<sequence>MRDLDEMLRAELSRQDADPPISAAAVLRNVYARRRTARVAGTAAAAIAVVGIGIGAQGVVGSLGGGPGLTTGATHSTPVTASTPPASAATGAPPDVPGHPTPRSEWLAGIPAYLTVAPGAEPARGVRVPGGGDRIVYSATAGSPVSGLVVIRNPAHMPAVPGSPVDLRPESVRDGTKTLVSDDTNAQATYLEAWSPSGRTWYAVVYGGDGNARQSVLESIAAATFI</sequence>
<feature type="compositionally biased region" description="Low complexity" evidence="1">
    <location>
        <begin position="71"/>
        <end position="93"/>
    </location>
</feature>
<evidence type="ECO:0000256" key="1">
    <source>
        <dbReference type="SAM" id="MobiDB-lite"/>
    </source>
</evidence>
<gene>
    <name evidence="2" type="ORF">Prubr_72080</name>
</gene>
<accession>A0A810NAD6</accession>
<feature type="region of interest" description="Disordered" evidence="1">
    <location>
        <begin position="71"/>
        <end position="100"/>
    </location>
</feature>
<evidence type="ECO:0000313" key="2">
    <source>
        <dbReference type="EMBL" id="BCJ70187.1"/>
    </source>
</evidence>
<reference evidence="2" key="1">
    <citation type="submission" date="2020-08" db="EMBL/GenBank/DDBJ databases">
        <title>Whole genome shotgun sequence of Polymorphospora rubra NBRC 101157.</title>
        <authorList>
            <person name="Komaki H."/>
            <person name="Tamura T."/>
        </authorList>
    </citation>
    <scope>NUCLEOTIDE SEQUENCE</scope>
    <source>
        <strain evidence="2">NBRC 101157</strain>
    </source>
</reference>